<dbReference type="NCBIfam" id="TIGR02937">
    <property type="entry name" value="sigma70-ECF"/>
    <property type="match status" value="1"/>
</dbReference>
<keyword evidence="3" id="KW-0731">Sigma factor</keyword>
<protein>
    <recommendedName>
        <fullName evidence="10">RNA polymerase sigma-70 factor (ECF subfamily)</fullName>
    </recommendedName>
</protein>
<dbReference type="SUPFAM" id="SSF88946">
    <property type="entry name" value="Sigma2 domain of RNA polymerase sigma factors"/>
    <property type="match status" value="1"/>
</dbReference>
<dbReference type="SUPFAM" id="SSF88659">
    <property type="entry name" value="Sigma3 and sigma4 domains of RNA polymerase sigma factors"/>
    <property type="match status" value="1"/>
</dbReference>
<evidence type="ECO:0000259" key="6">
    <source>
        <dbReference type="Pfam" id="PF04542"/>
    </source>
</evidence>
<dbReference type="Pfam" id="PF08281">
    <property type="entry name" value="Sigma70_r4_2"/>
    <property type="match status" value="1"/>
</dbReference>
<dbReference type="InterPro" id="IPR013325">
    <property type="entry name" value="RNA_pol_sigma_r2"/>
</dbReference>
<dbReference type="Gene3D" id="1.10.10.10">
    <property type="entry name" value="Winged helix-like DNA-binding domain superfamily/Winged helix DNA-binding domain"/>
    <property type="match status" value="1"/>
</dbReference>
<keyword evidence="5" id="KW-0804">Transcription</keyword>
<dbReference type="InterPro" id="IPR013249">
    <property type="entry name" value="RNA_pol_sigma70_r4_t2"/>
</dbReference>
<evidence type="ECO:0000256" key="1">
    <source>
        <dbReference type="ARBA" id="ARBA00010641"/>
    </source>
</evidence>
<sequence>MTVDELGPAAVLARGERHEVAGLVAEYYPGMLRFAQTLVPSSAAAEDVVQETWIAVLGGLEGFEGRSGFRTWLYAVLRNKAYRATGQEIRLRRYEIVPAPGDDGQDDPHGIAGRMHPAGHPDAGHWSTPPEARFLPETAAVNAELGRVLAAELGRLPDRQRQVVLLREVDGLTATEVEELAGIPATTQRSLLHRARARLRSALECYTTGQCADPTHLHAEVR</sequence>
<evidence type="ECO:0008006" key="10">
    <source>
        <dbReference type="Google" id="ProtNLM"/>
    </source>
</evidence>
<keyword evidence="9" id="KW-1185">Reference proteome</keyword>
<name>A0AAD0NP39_9ACTN</name>
<dbReference type="EMBL" id="CP015453">
    <property type="protein sequence ID" value="AWH94499.1"/>
    <property type="molecule type" value="Genomic_DNA"/>
</dbReference>
<dbReference type="InterPro" id="IPR036388">
    <property type="entry name" value="WH-like_DNA-bd_sf"/>
</dbReference>
<organism evidence="8 9">
    <name type="scientific">Dietzia psychralcaliphila</name>
    <dbReference type="NCBI Taxonomy" id="139021"/>
    <lineage>
        <taxon>Bacteria</taxon>
        <taxon>Bacillati</taxon>
        <taxon>Actinomycetota</taxon>
        <taxon>Actinomycetes</taxon>
        <taxon>Mycobacteriales</taxon>
        <taxon>Dietziaceae</taxon>
        <taxon>Dietzia</taxon>
    </lineage>
</organism>
<comment type="similarity">
    <text evidence="1">Belongs to the sigma-70 factor family. ECF subfamily.</text>
</comment>
<evidence type="ECO:0000256" key="4">
    <source>
        <dbReference type="ARBA" id="ARBA00023125"/>
    </source>
</evidence>
<dbReference type="Proteomes" id="UP000244903">
    <property type="component" value="Chromosome"/>
</dbReference>
<evidence type="ECO:0000256" key="5">
    <source>
        <dbReference type="ARBA" id="ARBA00023163"/>
    </source>
</evidence>
<dbReference type="GO" id="GO:0003677">
    <property type="term" value="F:DNA binding"/>
    <property type="evidence" value="ECO:0007669"/>
    <property type="project" value="UniProtKB-KW"/>
</dbReference>
<dbReference type="Pfam" id="PF04542">
    <property type="entry name" value="Sigma70_r2"/>
    <property type="match status" value="1"/>
</dbReference>
<keyword evidence="4" id="KW-0238">DNA-binding</keyword>
<dbReference type="InterPro" id="IPR013324">
    <property type="entry name" value="RNA_pol_sigma_r3/r4-like"/>
</dbReference>
<feature type="domain" description="RNA polymerase sigma factor 70 region 4 type 2" evidence="7">
    <location>
        <begin position="149"/>
        <end position="199"/>
    </location>
</feature>
<evidence type="ECO:0000259" key="7">
    <source>
        <dbReference type="Pfam" id="PF08281"/>
    </source>
</evidence>
<gene>
    <name evidence="8" type="ORF">A6048_02105</name>
</gene>
<dbReference type="InterPro" id="IPR007627">
    <property type="entry name" value="RNA_pol_sigma70_r2"/>
</dbReference>
<evidence type="ECO:0000256" key="3">
    <source>
        <dbReference type="ARBA" id="ARBA00023082"/>
    </source>
</evidence>
<dbReference type="GO" id="GO:0016987">
    <property type="term" value="F:sigma factor activity"/>
    <property type="evidence" value="ECO:0007669"/>
    <property type="project" value="UniProtKB-KW"/>
</dbReference>
<dbReference type="RefSeq" id="WP_107748023.1">
    <property type="nucleotide sequence ID" value="NZ_CP015453.1"/>
</dbReference>
<dbReference type="CDD" id="cd06171">
    <property type="entry name" value="Sigma70_r4"/>
    <property type="match status" value="1"/>
</dbReference>
<evidence type="ECO:0000313" key="8">
    <source>
        <dbReference type="EMBL" id="AWH94499.1"/>
    </source>
</evidence>
<accession>A0AAD0NP39</accession>
<dbReference type="Gene3D" id="1.10.1740.10">
    <property type="match status" value="1"/>
</dbReference>
<evidence type="ECO:0000256" key="2">
    <source>
        <dbReference type="ARBA" id="ARBA00023015"/>
    </source>
</evidence>
<dbReference type="PANTHER" id="PTHR43133">
    <property type="entry name" value="RNA POLYMERASE ECF-TYPE SIGMA FACTO"/>
    <property type="match status" value="1"/>
</dbReference>
<dbReference type="GO" id="GO:0006352">
    <property type="term" value="P:DNA-templated transcription initiation"/>
    <property type="evidence" value="ECO:0007669"/>
    <property type="project" value="InterPro"/>
</dbReference>
<dbReference type="AlphaFoldDB" id="A0AAD0NP39"/>
<reference evidence="8 9" key="1">
    <citation type="submission" date="2016-04" db="EMBL/GenBank/DDBJ databases">
        <title>Complete genome sequence of the haloalkaliphilic hydrocarbon-degrading bacterium Dietzia psychralcaliphila ILA-1T, isolated from a drain of a fish product-processing plant.</title>
        <authorList>
            <person name="Zhao J."/>
            <person name="Hu B."/>
            <person name="Geng S."/>
            <person name="Nie Y."/>
            <person name="Tang Y."/>
        </authorList>
    </citation>
    <scope>NUCLEOTIDE SEQUENCE [LARGE SCALE GENOMIC DNA]</scope>
    <source>
        <strain evidence="8 9">ILA-1</strain>
    </source>
</reference>
<evidence type="ECO:0000313" key="9">
    <source>
        <dbReference type="Proteomes" id="UP000244903"/>
    </source>
</evidence>
<dbReference type="PANTHER" id="PTHR43133:SF8">
    <property type="entry name" value="RNA POLYMERASE SIGMA FACTOR HI_1459-RELATED"/>
    <property type="match status" value="1"/>
</dbReference>
<dbReference type="InterPro" id="IPR014284">
    <property type="entry name" value="RNA_pol_sigma-70_dom"/>
</dbReference>
<feature type="domain" description="RNA polymerase sigma-70 region 2" evidence="6">
    <location>
        <begin position="23"/>
        <end position="84"/>
    </location>
</feature>
<dbReference type="InterPro" id="IPR039425">
    <property type="entry name" value="RNA_pol_sigma-70-like"/>
</dbReference>
<proteinExistence type="inferred from homology"/>
<dbReference type="KEGG" id="dpc:A6048_02105"/>
<keyword evidence="2" id="KW-0805">Transcription regulation</keyword>